<reference evidence="2" key="1">
    <citation type="journal article" date="2020" name="Stud. Mycol.">
        <title>101 Dothideomycetes genomes: a test case for predicting lifestyles and emergence of pathogens.</title>
        <authorList>
            <person name="Haridas S."/>
            <person name="Albert R."/>
            <person name="Binder M."/>
            <person name="Bloem J."/>
            <person name="Labutti K."/>
            <person name="Salamov A."/>
            <person name="Andreopoulos B."/>
            <person name="Baker S."/>
            <person name="Barry K."/>
            <person name="Bills G."/>
            <person name="Bluhm B."/>
            <person name="Cannon C."/>
            <person name="Castanera R."/>
            <person name="Culley D."/>
            <person name="Daum C."/>
            <person name="Ezra D."/>
            <person name="Gonzalez J."/>
            <person name="Henrissat B."/>
            <person name="Kuo A."/>
            <person name="Liang C."/>
            <person name="Lipzen A."/>
            <person name="Lutzoni F."/>
            <person name="Magnuson J."/>
            <person name="Mondo S."/>
            <person name="Nolan M."/>
            <person name="Ohm R."/>
            <person name="Pangilinan J."/>
            <person name="Park H.-J."/>
            <person name="Ramirez L."/>
            <person name="Alfaro M."/>
            <person name="Sun H."/>
            <person name="Tritt A."/>
            <person name="Yoshinaga Y."/>
            <person name="Zwiers L.-H."/>
            <person name="Turgeon B."/>
            <person name="Goodwin S."/>
            <person name="Spatafora J."/>
            <person name="Crous P."/>
            <person name="Grigoriev I."/>
        </authorList>
    </citation>
    <scope>NUCLEOTIDE SEQUENCE</scope>
    <source>
        <strain evidence="2">CBS 110217</strain>
    </source>
</reference>
<evidence type="ECO:0000256" key="1">
    <source>
        <dbReference type="SAM" id="Phobius"/>
    </source>
</evidence>
<dbReference type="Gene3D" id="1.20.58.340">
    <property type="entry name" value="Magnesium transport protein CorA, transmembrane region"/>
    <property type="match status" value="1"/>
</dbReference>
<sequence>MYEMASLEASASSDLITVTEKAANYCNKKREVFADRGDVTYIEIASYTDGTSSKSESARPADIPNWLASNTIQKDSSSPPCMRTSTKTLKLLIVPLNYKESPYSPFPDGAFEAVAKSHNLNKDYLSSEWLDSPSIGLEVPLQAGLSGFVVKAAKWNDNITHFCLSSVFDPSSMHSSCILRIATKKDLQNFKTRLDDVQEFAWYSCFLATLLIDERLKKLPDETNNMRKGLYKIEMTTGTHKKFQHRENGSIGRTAEEAWGDTKFLSAPAELTSIASDCIKRGFSCPSRRRFVAFLEGEHEANMRKCSNKDADSTFRILTQKLGFMRAWIEESESRFLYLGKRAEVQTQMCLSLMGQRDSADIKKLSDASLAISRTSRGDSANMHTIALIGLLFLPGNLIASVFSTGFFSFQGNDAMVVSSKIWLYVAIVVPLTALVLLVWYLRVYKQRREVL</sequence>
<keyword evidence="1" id="KW-0472">Membrane</keyword>
<feature type="transmembrane region" description="Helical" evidence="1">
    <location>
        <begin position="386"/>
        <end position="410"/>
    </location>
</feature>
<dbReference type="EMBL" id="ML978165">
    <property type="protein sequence ID" value="KAF2033718.1"/>
    <property type="molecule type" value="Genomic_DNA"/>
</dbReference>
<evidence type="ECO:0000313" key="3">
    <source>
        <dbReference type="Proteomes" id="UP000799777"/>
    </source>
</evidence>
<evidence type="ECO:0000313" key="2">
    <source>
        <dbReference type="EMBL" id="KAF2033718.1"/>
    </source>
</evidence>
<name>A0A9P4HFW7_9PLEO</name>
<dbReference type="OrthoDB" id="2830640at2759"/>
<organism evidence="2 3">
    <name type="scientific">Setomelanomma holmii</name>
    <dbReference type="NCBI Taxonomy" id="210430"/>
    <lineage>
        <taxon>Eukaryota</taxon>
        <taxon>Fungi</taxon>
        <taxon>Dikarya</taxon>
        <taxon>Ascomycota</taxon>
        <taxon>Pezizomycotina</taxon>
        <taxon>Dothideomycetes</taxon>
        <taxon>Pleosporomycetidae</taxon>
        <taxon>Pleosporales</taxon>
        <taxon>Pleosporineae</taxon>
        <taxon>Phaeosphaeriaceae</taxon>
        <taxon>Setomelanomma</taxon>
    </lineage>
</organism>
<comment type="caution">
    <text evidence="2">The sequence shown here is derived from an EMBL/GenBank/DDBJ whole genome shotgun (WGS) entry which is preliminary data.</text>
</comment>
<protein>
    <submittedName>
        <fullName evidence="2">Uncharacterized protein</fullName>
    </submittedName>
</protein>
<dbReference type="AlphaFoldDB" id="A0A9P4HFW7"/>
<accession>A0A9P4HFW7</accession>
<gene>
    <name evidence="2" type="ORF">EK21DRAFT_108846</name>
</gene>
<dbReference type="Proteomes" id="UP000799777">
    <property type="component" value="Unassembled WGS sequence"/>
</dbReference>
<feature type="transmembrane region" description="Helical" evidence="1">
    <location>
        <begin position="422"/>
        <end position="442"/>
    </location>
</feature>
<keyword evidence="3" id="KW-1185">Reference proteome</keyword>
<keyword evidence="1" id="KW-0812">Transmembrane</keyword>
<keyword evidence="1" id="KW-1133">Transmembrane helix</keyword>
<proteinExistence type="predicted"/>